<organism evidence="2 3">
    <name type="scientific">Stachybotrys elegans</name>
    <dbReference type="NCBI Taxonomy" id="80388"/>
    <lineage>
        <taxon>Eukaryota</taxon>
        <taxon>Fungi</taxon>
        <taxon>Dikarya</taxon>
        <taxon>Ascomycota</taxon>
        <taxon>Pezizomycotina</taxon>
        <taxon>Sordariomycetes</taxon>
        <taxon>Hypocreomycetidae</taxon>
        <taxon>Hypocreales</taxon>
        <taxon>Stachybotryaceae</taxon>
        <taxon>Stachybotrys</taxon>
    </lineage>
</organism>
<sequence length="757" mass="86727">MLKGSRHFFHPRTKLRWYNPVMYQDPGYKYRDADVVYRHRDFAGHLDYKGRSDRYLHHTDGYLRNLYVACTDEIFEGPGTSTWKRTFIQSVASYKIRIATWVLDFTYDEKDKTHWWVMFGRSLPAALAMTFFFWEMTAAVPRNSLYYAPVLYSYHGCPKVWSNVLENSTGSAPSARNNEVYRLLKPRHLCFLRNPQSEEVCGVDVRNVSEWEDTDGQDTVLRYMFVAYSTKHFDHGSKEDMAALNFIAETACRAAKLPAFWVAGRCMRDEGELESDVFRISDVLRGAQDMIIAVGRGKQADYASNNHTGTLLREWGDRMWTFPEVLLSPGKSIKVYTRGGDLKKPWVVPKNQFATRVWTYIDADISRHLIDHYLGNIDLSRLELAVLALKCLYTRQTTEHFQGDQAYALMGLLRIRPQVDQSDSAFQAFSRLSLANDSDKLLERYICTLPLNPAQSWHNMEDAYMSSLWDITPYCQVAAIENDDSIIIDGAWGASIRWKSFYRVWFSTGPSWKRFFAGKLVEYNGVILVLACVFFAIAPSVRAASTFSFGGSTVTTSSTWAVLVVFGVIFLLLFLYGWYNMPRLIRILYGGKFSEIQAEYFGFEGYLNAPTIERALFGGNFERFTWSTNGSPLSRSVVNEYNETIGVDPYKHDPDVRVKVERAKSAVPGQTRIFTLVDTYNMQLTMFEAVNPPATLMFCAAEGGMQRAVGCSYDWTNQTMYRETVLRMPTVALNKLDRVPRFRLGINREAHPVAFAG</sequence>
<dbReference type="AlphaFoldDB" id="A0A8K0WMN5"/>
<reference evidence="2" key="1">
    <citation type="journal article" date="2021" name="Nat. Commun.">
        <title>Genetic determinants of endophytism in the Arabidopsis root mycobiome.</title>
        <authorList>
            <person name="Mesny F."/>
            <person name="Miyauchi S."/>
            <person name="Thiergart T."/>
            <person name="Pickel B."/>
            <person name="Atanasova L."/>
            <person name="Karlsson M."/>
            <person name="Huettel B."/>
            <person name="Barry K.W."/>
            <person name="Haridas S."/>
            <person name="Chen C."/>
            <person name="Bauer D."/>
            <person name="Andreopoulos W."/>
            <person name="Pangilinan J."/>
            <person name="LaButti K."/>
            <person name="Riley R."/>
            <person name="Lipzen A."/>
            <person name="Clum A."/>
            <person name="Drula E."/>
            <person name="Henrissat B."/>
            <person name="Kohler A."/>
            <person name="Grigoriev I.V."/>
            <person name="Martin F.M."/>
            <person name="Hacquard S."/>
        </authorList>
    </citation>
    <scope>NUCLEOTIDE SEQUENCE</scope>
    <source>
        <strain evidence="2">MPI-CAGE-CH-0235</strain>
    </source>
</reference>
<gene>
    <name evidence="2" type="ORF">B0I35DRAFT_442964</name>
</gene>
<comment type="caution">
    <text evidence="2">The sequence shown here is derived from an EMBL/GenBank/DDBJ whole genome shotgun (WGS) entry which is preliminary data.</text>
</comment>
<dbReference type="EMBL" id="JAGPNK010000016">
    <property type="protein sequence ID" value="KAH7308138.1"/>
    <property type="molecule type" value="Genomic_DNA"/>
</dbReference>
<keyword evidence="1" id="KW-0472">Membrane</keyword>
<keyword evidence="3" id="KW-1185">Reference proteome</keyword>
<keyword evidence="1" id="KW-1133">Transmembrane helix</keyword>
<evidence type="ECO:0000313" key="3">
    <source>
        <dbReference type="Proteomes" id="UP000813444"/>
    </source>
</evidence>
<dbReference type="Proteomes" id="UP000813444">
    <property type="component" value="Unassembled WGS sequence"/>
</dbReference>
<protein>
    <recommendedName>
        <fullName evidence="4">Heterokaryon incompatibility domain-containing protein</fullName>
    </recommendedName>
</protein>
<accession>A0A8K0WMN5</accession>
<evidence type="ECO:0000256" key="1">
    <source>
        <dbReference type="SAM" id="Phobius"/>
    </source>
</evidence>
<evidence type="ECO:0000313" key="2">
    <source>
        <dbReference type="EMBL" id="KAH7308138.1"/>
    </source>
</evidence>
<name>A0A8K0WMN5_9HYPO</name>
<feature type="transmembrane region" description="Helical" evidence="1">
    <location>
        <begin position="520"/>
        <end position="538"/>
    </location>
</feature>
<dbReference type="OrthoDB" id="2624308at2759"/>
<proteinExistence type="predicted"/>
<feature type="transmembrane region" description="Helical" evidence="1">
    <location>
        <begin position="558"/>
        <end position="579"/>
    </location>
</feature>
<keyword evidence="1" id="KW-0812">Transmembrane</keyword>
<evidence type="ECO:0008006" key="4">
    <source>
        <dbReference type="Google" id="ProtNLM"/>
    </source>
</evidence>